<feature type="binding site" evidence="7">
    <location>
        <position position="224"/>
    </location>
    <ligand>
        <name>FAD</name>
        <dbReference type="ChEBI" id="CHEBI:57692"/>
    </ligand>
</feature>
<dbReference type="InterPro" id="IPR017938">
    <property type="entry name" value="Riboflavin_synthase-like_b-brl"/>
</dbReference>
<dbReference type="InterPro" id="IPR019180">
    <property type="entry name" value="Oxidoreductase-like_N"/>
</dbReference>
<keyword evidence="12" id="KW-1185">Reference proteome</keyword>
<evidence type="ECO:0000256" key="2">
    <source>
        <dbReference type="ARBA" id="ARBA00006105"/>
    </source>
</evidence>
<dbReference type="Gene3D" id="3.40.50.80">
    <property type="entry name" value="Nucleotide-binding domain of ferredoxin-NADP reductase (FNR) module"/>
    <property type="match status" value="1"/>
</dbReference>
<dbReference type="Pfam" id="PF00175">
    <property type="entry name" value="NAD_binding_1"/>
    <property type="match status" value="1"/>
</dbReference>
<organism evidence="11 12">
    <name type="scientific">Mytilus coruscus</name>
    <name type="common">Sea mussel</name>
    <dbReference type="NCBI Taxonomy" id="42192"/>
    <lineage>
        <taxon>Eukaryota</taxon>
        <taxon>Metazoa</taxon>
        <taxon>Spiralia</taxon>
        <taxon>Lophotrochozoa</taxon>
        <taxon>Mollusca</taxon>
        <taxon>Bivalvia</taxon>
        <taxon>Autobranchia</taxon>
        <taxon>Pteriomorphia</taxon>
        <taxon>Mytilida</taxon>
        <taxon>Mytiloidea</taxon>
        <taxon>Mytilidae</taxon>
        <taxon>Mytilinae</taxon>
        <taxon>Mytilus</taxon>
    </lineage>
</organism>
<evidence type="ECO:0000313" key="12">
    <source>
        <dbReference type="Proteomes" id="UP000507470"/>
    </source>
</evidence>
<evidence type="ECO:0000256" key="4">
    <source>
        <dbReference type="ARBA" id="ARBA00022827"/>
    </source>
</evidence>
<evidence type="ECO:0000256" key="8">
    <source>
        <dbReference type="RuleBase" id="RU361226"/>
    </source>
</evidence>
<proteinExistence type="inferred from homology"/>
<protein>
    <recommendedName>
        <fullName evidence="8">NADH-cytochrome b5 reductase</fullName>
        <ecNumber evidence="8">1.6.2.2</ecNumber>
    </recommendedName>
</protein>
<accession>A0A6J8EBW0</accession>
<dbReference type="InterPro" id="IPR001834">
    <property type="entry name" value="CBR-like"/>
</dbReference>
<dbReference type="Proteomes" id="UP000507470">
    <property type="component" value="Unassembled WGS sequence"/>
</dbReference>
<evidence type="ECO:0000256" key="3">
    <source>
        <dbReference type="ARBA" id="ARBA00022630"/>
    </source>
</evidence>
<dbReference type="PRINTS" id="PR00371">
    <property type="entry name" value="FPNCR"/>
</dbReference>
<sequence>MDAAKSTLNGKRKREDEDTKGDNTNKCVVQEGFSWWTGLMGMENIYEDPLPECSFTISGKNVPVQQEKDTLIAVENVELNEPAIELPCKPEKPSDSDCCGSGCIPCVFDIYDQEIKIWERECARLRNKAVPGEDDLFKKKSMLSELEYRKFTISKVWAETGDTNRYRFKLPFDRDLGLKIGQHIIVRGRSLNETITRQYTPITDIATSGYFDLLIKIYRDGKMSKIISHWKVGDEVEIRGPFGSLEYVPGKYRYILMLAAGTGIAPMSQVVQGILNNEEDETFIHLLYGCHTYKDILMKKELDEWAGYWNFSVTYALSQEQGKNYQYGDKVCERRIDETSIQQEISGKTMDKFMILICGTRSFDEDIMKYCENLGFNQKQIFKF</sequence>
<feature type="binding site" evidence="7">
    <location>
        <position position="197"/>
    </location>
    <ligand>
        <name>FAD</name>
        <dbReference type="ChEBI" id="CHEBI:57692"/>
    </ligand>
</feature>
<evidence type="ECO:0000256" key="5">
    <source>
        <dbReference type="ARBA" id="ARBA00023002"/>
    </source>
</evidence>
<feature type="compositionally biased region" description="Basic and acidic residues" evidence="9">
    <location>
        <begin position="13"/>
        <end position="23"/>
    </location>
</feature>
<dbReference type="InterPro" id="IPR001433">
    <property type="entry name" value="OxRdtase_FAD/NAD-bd"/>
</dbReference>
<keyword evidence="4 7" id="KW-0274">FAD</keyword>
<dbReference type="Pfam" id="PF09791">
    <property type="entry name" value="Oxidored-like"/>
    <property type="match status" value="1"/>
</dbReference>
<dbReference type="GO" id="GO:0090524">
    <property type="term" value="F:cytochrome-b5 reductase activity, acting on NADH"/>
    <property type="evidence" value="ECO:0007669"/>
    <property type="project" value="UniProtKB-EC"/>
</dbReference>
<dbReference type="PANTHER" id="PTHR19370">
    <property type="entry name" value="NADH-CYTOCHROME B5 REDUCTASE"/>
    <property type="match status" value="1"/>
</dbReference>
<dbReference type="SUPFAM" id="SSF52343">
    <property type="entry name" value="Ferredoxin reductase-like, C-terminal NADP-linked domain"/>
    <property type="match status" value="1"/>
</dbReference>
<dbReference type="AlphaFoldDB" id="A0A6J8EBW0"/>
<comment type="similarity">
    <text evidence="2 8">Belongs to the flavoprotein pyridine nucleotide cytochrome reductase family.</text>
</comment>
<dbReference type="SUPFAM" id="SSF63380">
    <property type="entry name" value="Riboflavin synthase domain-like"/>
    <property type="match status" value="1"/>
</dbReference>
<dbReference type="PROSITE" id="PS51384">
    <property type="entry name" value="FAD_FR"/>
    <property type="match status" value="1"/>
</dbReference>
<dbReference type="InterPro" id="IPR039261">
    <property type="entry name" value="FNR_nucleotide-bd"/>
</dbReference>
<dbReference type="EC" id="1.6.2.2" evidence="8"/>
<feature type="binding site" evidence="7">
    <location>
        <position position="216"/>
    </location>
    <ligand>
        <name>FAD</name>
        <dbReference type="ChEBI" id="CHEBI:57692"/>
    </ligand>
</feature>
<dbReference type="PRINTS" id="PR00406">
    <property type="entry name" value="CYTB5RDTASE"/>
</dbReference>
<feature type="binding site" evidence="7">
    <location>
        <position position="214"/>
    </location>
    <ligand>
        <name>FAD</name>
        <dbReference type="ChEBI" id="CHEBI:57692"/>
    </ligand>
</feature>
<evidence type="ECO:0000259" key="10">
    <source>
        <dbReference type="PROSITE" id="PS51384"/>
    </source>
</evidence>
<reference evidence="11 12" key="1">
    <citation type="submission" date="2020-06" db="EMBL/GenBank/DDBJ databases">
        <authorList>
            <person name="Li R."/>
            <person name="Bekaert M."/>
        </authorList>
    </citation>
    <scope>NUCLEOTIDE SEQUENCE [LARGE SCALE GENOMIC DNA]</scope>
    <source>
        <strain evidence="12">wild</strain>
    </source>
</reference>
<keyword evidence="3 7" id="KW-0285">Flavoprotein</keyword>
<dbReference type="InterPro" id="IPR017927">
    <property type="entry name" value="FAD-bd_FR_type"/>
</dbReference>
<feature type="binding site" evidence="7">
    <location>
        <position position="199"/>
    </location>
    <ligand>
        <name>FAD</name>
        <dbReference type="ChEBI" id="CHEBI:57692"/>
    </ligand>
</feature>
<keyword evidence="5 8" id="KW-0560">Oxidoreductase</keyword>
<name>A0A6J8EBW0_MYTCO</name>
<dbReference type="Gene3D" id="2.40.30.10">
    <property type="entry name" value="Translation factors"/>
    <property type="match status" value="1"/>
</dbReference>
<dbReference type="InterPro" id="IPR008333">
    <property type="entry name" value="Cbr1-like_FAD-bd_dom"/>
</dbReference>
<gene>
    <name evidence="11" type="ORF">MCOR_50610</name>
</gene>
<feature type="binding site" evidence="7">
    <location>
        <position position="222"/>
    </location>
    <ligand>
        <name>FAD</name>
        <dbReference type="ChEBI" id="CHEBI:57692"/>
    </ligand>
</feature>
<keyword evidence="6 8" id="KW-0520">NAD</keyword>
<dbReference type="CDD" id="cd06183">
    <property type="entry name" value="cyt_b5_reduct_like"/>
    <property type="match status" value="1"/>
</dbReference>
<evidence type="ECO:0000256" key="6">
    <source>
        <dbReference type="ARBA" id="ARBA00023027"/>
    </source>
</evidence>
<comment type="catalytic activity">
    <reaction evidence="8">
        <text>2 Fe(III)-[cytochrome b5] + NADH = 2 Fe(II)-[cytochrome b5] + NAD(+) + H(+)</text>
        <dbReference type="Rhea" id="RHEA:46680"/>
        <dbReference type="Rhea" id="RHEA-COMP:10438"/>
        <dbReference type="Rhea" id="RHEA-COMP:10439"/>
        <dbReference type="ChEBI" id="CHEBI:15378"/>
        <dbReference type="ChEBI" id="CHEBI:29033"/>
        <dbReference type="ChEBI" id="CHEBI:29034"/>
        <dbReference type="ChEBI" id="CHEBI:57540"/>
        <dbReference type="ChEBI" id="CHEBI:57945"/>
        <dbReference type="EC" id="1.6.2.2"/>
    </reaction>
</comment>
<evidence type="ECO:0000256" key="1">
    <source>
        <dbReference type="ARBA" id="ARBA00001974"/>
    </source>
</evidence>
<comment type="cofactor">
    <cofactor evidence="1 7 8">
        <name>FAD</name>
        <dbReference type="ChEBI" id="CHEBI:57692"/>
    </cofactor>
</comment>
<feature type="region of interest" description="Disordered" evidence="9">
    <location>
        <begin position="1"/>
        <end position="23"/>
    </location>
</feature>
<feature type="binding site" evidence="7">
    <location>
        <position position="223"/>
    </location>
    <ligand>
        <name>FAD</name>
        <dbReference type="ChEBI" id="CHEBI:57692"/>
    </ligand>
</feature>
<evidence type="ECO:0000256" key="7">
    <source>
        <dbReference type="PIRSR" id="PIRSR601834-1"/>
    </source>
</evidence>
<evidence type="ECO:0000313" key="11">
    <source>
        <dbReference type="EMBL" id="CAC5418154.1"/>
    </source>
</evidence>
<dbReference type="EMBL" id="CACVKT020008879">
    <property type="protein sequence ID" value="CAC5418154.1"/>
    <property type="molecule type" value="Genomic_DNA"/>
</dbReference>
<evidence type="ECO:0000256" key="9">
    <source>
        <dbReference type="SAM" id="MobiDB-lite"/>
    </source>
</evidence>
<dbReference type="Pfam" id="PF00970">
    <property type="entry name" value="FAD_binding_6"/>
    <property type="match status" value="1"/>
</dbReference>
<dbReference type="OrthoDB" id="432685at2759"/>
<dbReference type="InterPro" id="IPR001709">
    <property type="entry name" value="Flavoprot_Pyr_Nucl_cyt_Rdtase"/>
</dbReference>
<feature type="domain" description="FAD-binding FR-type" evidence="10">
    <location>
        <begin position="146"/>
        <end position="248"/>
    </location>
</feature>
<dbReference type="PANTHER" id="PTHR19370:SF184">
    <property type="entry name" value="NADH-CYTOCHROME B5 REDUCTASE-LIKE"/>
    <property type="match status" value="1"/>
</dbReference>